<evidence type="ECO:0000256" key="6">
    <source>
        <dbReference type="ARBA" id="ARBA00022777"/>
    </source>
</evidence>
<sequence>MDDMAEIIQEFLVESHENLDQLDHDLVELEQDPGSRDLLSSVFRTIHTIKGTSGFLAFHQLESVTHVGENLLSRLRDGELAMTPRVTSGLLEMVDAVRSLLGDIERTGAEGDHDHSALIALLTALQEGKQAVAAEPPAVTTDDVQDDVEETPQTTEDVVEDAAEPDVVDEPVAEPTAEVEDVVVPDVAVEAPVEAPVETVAEAAVEAPVDAAADAPADVRRSAADSTIRVDVDLLDSLMNLVGELVLTRNQLVQRAATRKDPELLRTTHRLNLIAGELQEGVMKTRMQPIDTVWNKLPRVVRDLSVQLGKQVKVQMEGRDTELDKTILESVKDPLTHLVRNAVDHGIETPETRVAAGKPAEGTLTLRAFHEGGQVNIEICDDGAGIDPQRLRDRAVSRGILTPDAAARMTDREALGLIFAPGFSTAEKVTNVSGRGVGMDVVKTNIEKIGGLVDVHSEPGAGSTIRVKIPLTLAIIPALMISAGGNRYAMPQVNLLELVRIDGTQGTLVEDIQGTPVYRLRGRLLPLVSLREQLGLPEAEAGTTYIAVLQADDRQFGLVVDDINDTEEIVVKPLGKHLRHLGLFAGATIMGDGQVALILDAIALARGAGVLSDAAVQKADREAAERQAAHERSQLLLVGLGDGRQAALPLAHVDRLEEFPRERIERIGHQDVVQYRAGLLPLVHMDGVFGAHGSQGDEDAPVNVVVCDHRGVQVGFVVRQILDTVDAELSVRSRLDTGGHRGSAVINGKVTELVDMGRAVAGLDPAVFGDVPETVGV</sequence>
<dbReference type="GO" id="GO:0005886">
    <property type="term" value="C:plasma membrane"/>
    <property type="evidence" value="ECO:0007669"/>
    <property type="project" value="UniProtKB-SubCell"/>
</dbReference>
<dbReference type="FunFam" id="3.30.565.10:FF:000016">
    <property type="entry name" value="Chemotaxis protein CheA, putative"/>
    <property type="match status" value="1"/>
</dbReference>
<proteinExistence type="predicted"/>
<gene>
    <name evidence="13" type="ORF">EFL26_10620</name>
</gene>
<dbReference type="SUPFAM" id="SSF47226">
    <property type="entry name" value="Histidine-containing phosphotransfer domain, HPT domain"/>
    <property type="match status" value="1"/>
</dbReference>
<feature type="compositionally biased region" description="Acidic residues" evidence="9">
    <location>
        <begin position="157"/>
        <end position="167"/>
    </location>
</feature>
<dbReference type="Gene3D" id="1.20.120.160">
    <property type="entry name" value="HPT domain"/>
    <property type="match status" value="1"/>
</dbReference>
<evidence type="ECO:0000259" key="10">
    <source>
        <dbReference type="PROSITE" id="PS50109"/>
    </source>
</evidence>
<dbReference type="AlphaFoldDB" id="A0A3N0GQ40"/>
<dbReference type="Pfam" id="PF02518">
    <property type="entry name" value="HATPase_c"/>
    <property type="match status" value="1"/>
</dbReference>
<evidence type="ECO:0000256" key="1">
    <source>
        <dbReference type="ARBA" id="ARBA00000085"/>
    </source>
</evidence>
<keyword evidence="5" id="KW-0808">Transferase</keyword>
<dbReference type="InterPro" id="IPR051315">
    <property type="entry name" value="Bact_Chemotaxis_CheA"/>
</dbReference>
<dbReference type="PROSITE" id="PS50894">
    <property type="entry name" value="HPT"/>
    <property type="match status" value="1"/>
</dbReference>
<keyword evidence="6" id="KW-0418">Kinase</keyword>
<dbReference type="Gene3D" id="3.30.565.10">
    <property type="entry name" value="Histidine kinase-like ATPase, C-terminal domain"/>
    <property type="match status" value="1"/>
</dbReference>
<dbReference type="InterPro" id="IPR003594">
    <property type="entry name" value="HATPase_dom"/>
</dbReference>
<evidence type="ECO:0000313" key="14">
    <source>
        <dbReference type="Proteomes" id="UP000279994"/>
    </source>
</evidence>
<keyword evidence="14" id="KW-1185">Reference proteome</keyword>
<dbReference type="EMBL" id="RJSF01000039">
    <property type="protein sequence ID" value="RNM14575.1"/>
    <property type="molecule type" value="Genomic_DNA"/>
</dbReference>
<keyword evidence="4 8" id="KW-0597">Phosphoprotein</keyword>
<dbReference type="GO" id="GO:0005737">
    <property type="term" value="C:cytoplasm"/>
    <property type="evidence" value="ECO:0007669"/>
    <property type="project" value="InterPro"/>
</dbReference>
<evidence type="ECO:0000256" key="9">
    <source>
        <dbReference type="SAM" id="MobiDB-lite"/>
    </source>
</evidence>
<dbReference type="InterPro" id="IPR004358">
    <property type="entry name" value="Sig_transdc_His_kin-like_C"/>
</dbReference>
<evidence type="ECO:0000256" key="5">
    <source>
        <dbReference type="ARBA" id="ARBA00022679"/>
    </source>
</evidence>
<dbReference type="SUPFAM" id="SSF47384">
    <property type="entry name" value="Homodimeric domain of signal transducing histidine kinase"/>
    <property type="match status" value="1"/>
</dbReference>
<dbReference type="Pfam" id="PF01627">
    <property type="entry name" value="Hpt"/>
    <property type="match status" value="1"/>
</dbReference>
<name>A0A3N0GQ40_9ACTN</name>
<evidence type="ECO:0000256" key="7">
    <source>
        <dbReference type="ARBA" id="ARBA00023012"/>
    </source>
</evidence>
<comment type="caution">
    <text evidence="13">The sequence shown here is derived from an EMBL/GenBank/DDBJ whole genome shotgun (WGS) entry which is preliminary data.</text>
</comment>
<evidence type="ECO:0000256" key="4">
    <source>
        <dbReference type="ARBA" id="ARBA00022553"/>
    </source>
</evidence>
<organism evidence="13 14">
    <name type="scientific">Nocardioides pocheonensis</name>
    <dbReference type="NCBI Taxonomy" id="661485"/>
    <lineage>
        <taxon>Bacteria</taxon>
        <taxon>Bacillati</taxon>
        <taxon>Actinomycetota</taxon>
        <taxon>Actinomycetes</taxon>
        <taxon>Propionibacteriales</taxon>
        <taxon>Nocardioidaceae</taxon>
        <taxon>Nocardioides</taxon>
    </lineage>
</organism>
<evidence type="ECO:0000256" key="8">
    <source>
        <dbReference type="PROSITE-ProRule" id="PRU00110"/>
    </source>
</evidence>
<dbReference type="InterPro" id="IPR037006">
    <property type="entry name" value="CheA-like_homodim_sf"/>
</dbReference>
<feature type="modified residue" description="Phosphohistidine" evidence="8">
    <location>
        <position position="47"/>
    </location>
</feature>
<dbReference type="InterPro" id="IPR036641">
    <property type="entry name" value="HPT_dom_sf"/>
</dbReference>
<dbReference type="SMART" id="SM00260">
    <property type="entry name" value="CheW"/>
    <property type="match status" value="2"/>
</dbReference>
<feature type="domain" description="Histidine kinase" evidence="10">
    <location>
        <begin position="229"/>
        <end position="473"/>
    </location>
</feature>
<dbReference type="InterPro" id="IPR002545">
    <property type="entry name" value="CheW-lke_dom"/>
</dbReference>
<dbReference type="CDD" id="cd16916">
    <property type="entry name" value="HATPase_CheA-like"/>
    <property type="match status" value="1"/>
</dbReference>
<dbReference type="PROSITE" id="PS50109">
    <property type="entry name" value="HIS_KIN"/>
    <property type="match status" value="1"/>
</dbReference>
<dbReference type="InterPro" id="IPR036890">
    <property type="entry name" value="HATPase_C_sf"/>
</dbReference>
<reference evidence="13 14" key="1">
    <citation type="submission" date="2018-11" db="EMBL/GenBank/DDBJ databases">
        <authorList>
            <person name="Li F."/>
        </authorList>
    </citation>
    <scope>NUCLEOTIDE SEQUENCE [LARGE SCALE GENOMIC DNA]</scope>
    <source>
        <strain evidence="13 14">Gsoil 818</strain>
    </source>
</reference>
<evidence type="ECO:0000259" key="11">
    <source>
        <dbReference type="PROSITE" id="PS50851"/>
    </source>
</evidence>
<dbReference type="PANTHER" id="PTHR43395">
    <property type="entry name" value="SENSOR HISTIDINE KINASE CHEA"/>
    <property type="match status" value="1"/>
</dbReference>
<dbReference type="InterPro" id="IPR036097">
    <property type="entry name" value="HisK_dim/P_sf"/>
</dbReference>
<dbReference type="EC" id="2.7.13.3" evidence="3"/>
<dbReference type="Pfam" id="PF02895">
    <property type="entry name" value="H-kinase_dim"/>
    <property type="match status" value="1"/>
</dbReference>
<dbReference type="PANTHER" id="PTHR43395:SF1">
    <property type="entry name" value="CHEMOTAXIS PROTEIN CHEA"/>
    <property type="match status" value="1"/>
</dbReference>
<protein>
    <recommendedName>
        <fullName evidence="3">histidine kinase</fullName>
        <ecNumber evidence="3">2.7.13.3</ecNumber>
    </recommendedName>
</protein>
<dbReference type="SMART" id="SM00073">
    <property type="entry name" value="HPT"/>
    <property type="match status" value="1"/>
</dbReference>
<dbReference type="InterPro" id="IPR008207">
    <property type="entry name" value="Sig_transdc_His_kin_Hpt_dom"/>
</dbReference>
<comment type="catalytic activity">
    <reaction evidence="1">
        <text>ATP + protein L-histidine = ADP + protein N-phospho-L-histidine.</text>
        <dbReference type="EC" id="2.7.13.3"/>
    </reaction>
</comment>
<evidence type="ECO:0000256" key="3">
    <source>
        <dbReference type="ARBA" id="ARBA00012438"/>
    </source>
</evidence>
<dbReference type="InterPro" id="IPR004105">
    <property type="entry name" value="CheA-like_dim"/>
</dbReference>
<dbReference type="InterPro" id="IPR036061">
    <property type="entry name" value="CheW-like_dom_sf"/>
</dbReference>
<evidence type="ECO:0000256" key="2">
    <source>
        <dbReference type="ARBA" id="ARBA00004236"/>
    </source>
</evidence>
<dbReference type="GO" id="GO:0006935">
    <property type="term" value="P:chemotaxis"/>
    <property type="evidence" value="ECO:0007669"/>
    <property type="project" value="InterPro"/>
</dbReference>
<dbReference type="OrthoDB" id="9803176at2"/>
<dbReference type="Gene3D" id="2.30.30.40">
    <property type="entry name" value="SH3 Domains"/>
    <property type="match status" value="1"/>
</dbReference>
<feature type="domain" description="HPt" evidence="12">
    <location>
        <begin position="1"/>
        <end position="104"/>
    </location>
</feature>
<dbReference type="SMART" id="SM00387">
    <property type="entry name" value="HATPase_c"/>
    <property type="match status" value="1"/>
</dbReference>
<comment type="subcellular location">
    <subcellularLocation>
        <location evidence="2">Cell membrane</location>
    </subcellularLocation>
</comment>
<dbReference type="CDD" id="cd00088">
    <property type="entry name" value="HPT"/>
    <property type="match status" value="1"/>
</dbReference>
<dbReference type="PROSITE" id="PS50851">
    <property type="entry name" value="CHEW"/>
    <property type="match status" value="2"/>
</dbReference>
<dbReference type="InterPro" id="IPR005467">
    <property type="entry name" value="His_kinase_dom"/>
</dbReference>
<feature type="domain" description="CheW-like" evidence="11">
    <location>
        <begin position="632"/>
        <end position="765"/>
    </location>
</feature>
<dbReference type="Gene3D" id="2.40.50.180">
    <property type="entry name" value="CheA-289, Domain 4"/>
    <property type="match status" value="1"/>
</dbReference>
<evidence type="ECO:0000313" key="13">
    <source>
        <dbReference type="EMBL" id="RNM14575.1"/>
    </source>
</evidence>
<dbReference type="Proteomes" id="UP000279994">
    <property type="component" value="Unassembled WGS sequence"/>
</dbReference>
<dbReference type="Pfam" id="PF01584">
    <property type="entry name" value="CheW"/>
    <property type="match status" value="2"/>
</dbReference>
<evidence type="ECO:0000259" key="12">
    <source>
        <dbReference type="PROSITE" id="PS50894"/>
    </source>
</evidence>
<dbReference type="PRINTS" id="PR00344">
    <property type="entry name" value="BCTRLSENSOR"/>
</dbReference>
<dbReference type="SUPFAM" id="SSF50341">
    <property type="entry name" value="CheW-like"/>
    <property type="match status" value="2"/>
</dbReference>
<dbReference type="GO" id="GO:0000155">
    <property type="term" value="F:phosphorelay sensor kinase activity"/>
    <property type="evidence" value="ECO:0007669"/>
    <property type="project" value="InterPro"/>
</dbReference>
<dbReference type="Gene3D" id="1.10.287.560">
    <property type="entry name" value="Histidine kinase CheA-like, homodimeric domain"/>
    <property type="match status" value="1"/>
</dbReference>
<accession>A0A3N0GQ40</accession>
<feature type="domain" description="CheW-like" evidence="11">
    <location>
        <begin position="475"/>
        <end position="610"/>
    </location>
</feature>
<dbReference type="CDD" id="cd00731">
    <property type="entry name" value="CheA_reg"/>
    <property type="match status" value="1"/>
</dbReference>
<keyword evidence="7" id="KW-0902">Two-component regulatory system</keyword>
<dbReference type="SMART" id="SM01231">
    <property type="entry name" value="H-kinase_dim"/>
    <property type="match status" value="1"/>
</dbReference>
<feature type="region of interest" description="Disordered" evidence="9">
    <location>
        <begin position="135"/>
        <end position="167"/>
    </location>
</feature>
<dbReference type="SUPFAM" id="SSF55874">
    <property type="entry name" value="ATPase domain of HSP90 chaperone/DNA topoisomerase II/histidine kinase"/>
    <property type="match status" value="1"/>
</dbReference>